<organism evidence="3 4">
    <name type="scientific">Aquisphaera giovannonii</name>
    <dbReference type="NCBI Taxonomy" id="406548"/>
    <lineage>
        <taxon>Bacteria</taxon>
        <taxon>Pseudomonadati</taxon>
        <taxon>Planctomycetota</taxon>
        <taxon>Planctomycetia</taxon>
        <taxon>Isosphaerales</taxon>
        <taxon>Isosphaeraceae</taxon>
        <taxon>Aquisphaera</taxon>
    </lineage>
</organism>
<dbReference type="Gene3D" id="3.40.50.1110">
    <property type="entry name" value="SGNH hydrolase"/>
    <property type="match status" value="1"/>
</dbReference>
<reference evidence="3 4" key="1">
    <citation type="submission" date="2019-08" db="EMBL/GenBank/DDBJ databases">
        <title>Deep-cultivation of Planctomycetes and their phenomic and genomic characterization uncovers novel biology.</title>
        <authorList>
            <person name="Wiegand S."/>
            <person name="Jogler M."/>
            <person name="Boedeker C."/>
            <person name="Pinto D."/>
            <person name="Vollmers J."/>
            <person name="Rivas-Marin E."/>
            <person name="Kohn T."/>
            <person name="Peeters S.H."/>
            <person name="Heuer A."/>
            <person name="Rast P."/>
            <person name="Oberbeckmann S."/>
            <person name="Bunk B."/>
            <person name="Jeske O."/>
            <person name="Meyerdierks A."/>
            <person name="Storesund J.E."/>
            <person name="Kallscheuer N."/>
            <person name="Luecker S."/>
            <person name="Lage O.M."/>
            <person name="Pohl T."/>
            <person name="Merkel B.J."/>
            <person name="Hornburger P."/>
            <person name="Mueller R.-W."/>
            <person name="Bruemmer F."/>
            <person name="Labrenz M."/>
            <person name="Spormann A.M."/>
            <person name="Op den Camp H."/>
            <person name="Overmann J."/>
            <person name="Amann R."/>
            <person name="Jetten M.S.M."/>
            <person name="Mascher T."/>
            <person name="Medema M.H."/>
            <person name="Devos D.P."/>
            <person name="Kaster A.-K."/>
            <person name="Ovreas L."/>
            <person name="Rohde M."/>
            <person name="Galperin M.Y."/>
            <person name="Jogler C."/>
        </authorList>
    </citation>
    <scope>NUCLEOTIDE SEQUENCE [LARGE SCALE GENOMIC DNA]</scope>
    <source>
        <strain evidence="3 4">OJF2</strain>
    </source>
</reference>
<proteinExistence type="predicted"/>
<dbReference type="SUPFAM" id="SSF52266">
    <property type="entry name" value="SGNH hydrolase"/>
    <property type="match status" value="1"/>
</dbReference>
<evidence type="ECO:0000256" key="1">
    <source>
        <dbReference type="SAM" id="SignalP"/>
    </source>
</evidence>
<keyword evidence="3" id="KW-0378">Hydrolase</keyword>
<dbReference type="RefSeq" id="WP_148597313.1">
    <property type="nucleotide sequence ID" value="NZ_CP042997.1"/>
</dbReference>
<gene>
    <name evidence="3" type="ORF">OJF2_63900</name>
</gene>
<evidence type="ECO:0000313" key="4">
    <source>
        <dbReference type="Proteomes" id="UP000324233"/>
    </source>
</evidence>
<feature type="domain" description="SGNH hydrolase-type esterase" evidence="2">
    <location>
        <begin position="59"/>
        <end position="229"/>
    </location>
</feature>
<feature type="chain" id="PRO_5022888174" evidence="1">
    <location>
        <begin position="34"/>
        <end position="420"/>
    </location>
</feature>
<name>A0A5B9WC44_9BACT</name>
<feature type="signal peptide" evidence="1">
    <location>
        <begin position="1"/>
        <end position="33"/>
    </location>
</feature>
<accession>A0A5B9WC44</accession>
<evidence type="ECO:0000259" key="2">
    <source>
        <dbReference type="Pfam" id="PF13472"/>
    </source>
</evidence>
<sequence precursor="true">MPPTRPRTAPRRPGTPALLIPILLALAAAEAHAFDSPKPWPLRDGDRIVLVGDTLVERDQRYGYLETCLTLLNPELDLTFRNLGWSGDTVAGLSRAGFDPPEAGFKALVDQVKAARPTVLIVGYGMADSFDGEAGLPKFAAGMTRFLDAIDPEKSLRVVLLSPIRHEKLGPPLPDPAEHNRILELYGEVIRKSGGGRDARFVDLTAWFEPTGGPWKDTDDGIHLTEAGYLRLAEAVAFQLGQGRKNPWEVELEADGKPGRTSGVRVLGSKMTGAGIRAEIQDLALPAPSIARPSPEVASLRVRDLAPGRYSLRIDGREAFRGGAEELMAGVPLHLDRSADWDRVHALRRAIHEKNQLFFYRWRPQNQTYLFGFRRHEQGNNAVEIPRFDPLVAAKEKEIAGLKQPLTHVFEIVREGGAAR</sequence>
<dbReference type="CDD" id="cd01834">
    <property type="entry name" value="SGNH_hydrolase_like_2"/>
    <property type="match status" value="1"/>
</dbReference>
<dbReference type="InterPro" id="IPR013830">
    <property type="entry name" value="SGNH_hydro"/>
</dbReference>
<dbReference type="OrthoDB" id="213326at2"/>
<dbReference type="Pfam" id="PF13472">
    <property type="entry name" value="Lipase_GDSL_2"/>
    <property type="match status" value="1"/>
</dbReference>
<evidence type="ECO:0000313" key="3">
    <source>
        <dbReference type="EMBL" id="QEH37799.1"/>
    </source>
</evidence>
<dbReference type="GO" id="GO:0016788">
    <property type="term" value="F:hydrolase activity, acting on ester bonds"/>
    <property type="evidence" value="ECO:0007669"/>
    <property type="project" value="UniProtKB-ARBA"/>
</dbReference>
<protein>
    <submittedName>
        <fullName evidence="3">GDSL-like Lipase/Acylhydrolase</fullName>
    </submittedName>
</protein>
<dbReference type="AlphaFoldDB" id="A0A5B9WC44"/>
<dbReference type="EMBL" id="CP042997">
    <property type="protein sequence ID" value="QEH37799.1"/>
    <property type="molecule type" value="Genomic_DNA"/>
</dbReference>
<dbReference type="InterPro" id="IPR036514">
    <property type="entry name" value="SGNH_hydro_sf"/>
</dbReference>
<keyword evidence="1" id="KW-0732">Signal</keyword>
<keyword evidence="4" id="KW-1185">Reference proteome</keyword>
<dbReference type="KEGG" id="agv:OJF2_63900"/>
<dbReference type="Proteomes" id="UP000324233">
    <property type="component" value="Chromosome"/>
</dbReference>